<feature type="transmembrane region" description="Helical" evidence="9">
    <location>
        <begin position="101"/>
        <end position="120"/>
    </location>
</feature>
<evidence type="ECO:0000256" key="8">
    <source>
        <dbReference type="ARBA" id="ARBA00023136"/>
    </source>
</evidence>
<evidence type="ECO:0000256" key="4">
    <source>
        <dbReference type="ARBA" id="ARBA00022692"/>
    </source>
</evidence>
<feature type="transmembrane region" description="Helical" evidence="9">
    <location>
        <begin position="40"/>
        <end position="61"/>
    </location>
</feature>
<dbReference type="InterPro" id="IPR050366">
    <property type="entry name" value="BP-dependent_transpt_permease"/>
</dbReference>
<evidence type="ECO:0000313" key="11">
    <source>
        <dbReference type="EMBL" id="AAP05345.1"/>
    </source>
</evidence>
<keyword evidence="4 9" id="KW-0812">Transmembrane</keyword>
<dbReference type="GO" id="GO:0005886">
    <property type="term" value="C:plasma membrane"/>
    <property type="evidence" value="ECO:0007669"/>
    <property type="project" value="UniProtKB-SubCell"/>
</dbReference>
<dbReference type="GO" id="GO:0015031">
    <property type="term" value="P:protein transport"/>
    <property type="evidence" value="ECO:0007669"/>
    <property type="project" value="UniProtKB-KW"/>
</dbReference>
<proteinExistence type="inferred from homology"/>
<feature type="transmembrane region" description="Helical" evidence="9">
    <location>
        <begin position="164"/>
        <end position="182"/>
    </location>
</feature>
<dbReference type="Pfam" id="PF12911">
    <property type="entry name" value="OppC_N"/>
    <property type="match status" value="1"/>
</dbReference>
<protein>
    <submittedName>
        <fullName evidence="11">Peptide ABC transporter, permease protein</fullName>
    </submittedName>
</protein>
<dbReference type="PANTHER" id="PTHR43386">
    <property type="entry name" value="OLIGOPEPTIDE TRANSPORT SYSTEM PERMEASE PROTEIN APPC"/>
    <property type="match status" value="1"/>
</dbReference>
<evidence type="ECO:0000256" key="9">
    <source>
        <dbReference type="RuleBase" id="RU363032"/>
    </source>
</evidence>
<dbReference type="eggNOG" id="COG1173">
    <property type="taxonomic scope" value="Bacteria"/>
</dbReference>
<dbReference type="InterPro" id="IPR000515">
    <property type="entry name" value="MetI-like"/>
</dbReference>
<evidence type="ECO:0000256" key="5">
    <source>
        <dbReference type="ARBA" id="ARBA00022856"/>
    </source>
</evidence>
<keyword evidence="6" id="KW-0653">Protein transport</keyword>
<dbReference type="GO" id="GO:0055085">
    <property type="term" value="P:transmembrane transport"/>
    <property type="evidence" value="ECO:0007669"/>
    <property type="project" value="InterPro"/>
</dbReference>
<dbReference type="STRING" id="227941.CCA_00603"/>
<dbReference type="HOGENOM" id="CLU_028518_1_0_0"/>
<keyword evidence="5" id="KW-0571">Peptide transport</keyword>
<dbReference type="CDD" id="cd06261">
    <property type="entry name" value="TM_PBP2"/>
    <property type="match status" value="1"/>
</dbReference>
<keyword evidence="2 9" id="KW-0813">Transport</keyword>
<dbReference type="Gene3D" id="1.10.3720.10">
    <property type="entry name" value="MetI-like"/>
    <property type="match status" value="1"/>
</dbReference>
<gene>
    <name evidence="11" type="primary">oppC_1</name>
    <name evidence="11" type="ordered locus">CCA_00603</name>
</gene>
<feature type="transmembrane region" description="Helical" evidence="9">
    <location>
        <begin position="217"/>
        <end position="245"/>
    </location>
</feature>
<keyword evidence="3" id="KW-1003">Cell membrane</keyword>
<evidence type="ECO:0000256" key="2">
    <source>
        <dbReference type="ARBA" id="ARBA00022448"/>
    </source>
</evidence>
<dbReference type="SUPFAM" id="SSF161098">
    <property type="entry name" value="MetI-like"/>
    <property type="match status" value="1"/>
</dbReference>
<feature type="transmembrane region" description="Helical" evidence="9">
    <location>
        <begin position="265"/>
        <end position="287"/>
    </location>
</feature>
<feature type="transmembrane region" description="Helical" evidence="9">
    <location>
        <begin position="141"/>
        <end position="158"/>
    </location>
</feature>
<evidence type="ECO:0000256" key="6">
    <source>
        <dbReference type="ARBA" id="ARBA00022927"/>
    </source>
</evidence>
<keyword evidence="8 9" id="KW-0472">Membrane</keyword>
<evidence type="ECO:0000259" key="10">
    <source>
        <dbReference type="PROSITE" id="PS50928"/>
    </source>
</evidence>
<evidence type="ECO:0000313" key="12">
    <source>
        <dbReference type="Proteomes" id="UP000002193"/>
    </source>
</evidence>
<dbReference type="InterPro" id="IPR025966">
    <property type="entry name" value="OppC_N"/>
</dbReference>
<comment type="subcellular location">
    <subcellularLocation>
        <location evidence="1 9">Cell membrane</location>
        <topology evidence="1 9">Multi-pass membrane protein</topology>
    </subcellularLocation>
</comment>
<keyword evidence="12" id="KW-1185">Reference proteome</keyword>
<dbReference type="EMBL" id="AE015925">
    <property type="protein sequence ID" value="AAP05345.1"/>
    <property type="molecule type" value="Genomic_DNA"/>
</dbReference>
<evidence type="ECO:0000256" key="3">
    <source>
        <dbReference type="ARBA" id="ARBA00022475"/>
    </source>
</evidence>
<dbReference type="KEGG" id="cca:CCA_00603"/>
<keyword evidence="7 9" id="KW-1133">Transmembrane helix</keyword>
<dbReference type="GO" id="GO:0015833">
    <property type="term" value="P:peptide transport"/>
    <property type="evidence" value="ECO:0007669"/>
    <property type="project" value="UniProtKB-KW"/>
</dbReference>
<name>Q822S6_CHLCV</name>
<evidence type="ECO:0000256" key="7">
    <source>
        <dbReference type="ARBA" id="ARBA00022989"/>
    </source>
</evidence>
<dbReference type="AlphaFoldDB" id="Q822S6"/>
<sequence>MTNKIKLKETNKVLKKNFMDIPLKSSHPTLWQRMKGNTMFMVGISILGTLILSAVLLPWIYPNYEQTSLEHTLSQPGKMFPFGTDSLGRCMLARTVQGIRLSLLIAVTATLIDVFVGLLWSTIALSAGKKVAFLMMRITEILFSIPRIPVIILLLVIFDHGILPLILAMTLTGWIPIARIIYGQFLLLENKEFVLSAKTMNASTFHILRKHLLPNTLTPIISTLIFTIPGAIYTEAFISFLGLGIQPPQASLGTLVKEGINAIDYYPWLFFIPSFFMITLSISFNLIGEGAKALFIEENSHA</sequence>
<evidence type="ECO:0000256" key="1">
    <source>
        <dbReference type="ARBA" id="ARBA00004651"/>
    </source>
</evidence>
<dbReference type="PANTHER" id="PTHR43386:SF24">
    <property type="entry name" value="OLIGOPEPTIDE TRANSPORT SYSTEM PERMEASE PROTEIN AMID"/>
    <property type="match status" value="1"/>
</dbReference>
<accession>Q822S6</accession>
<feature type="domain" description="ABC transmembrane type-1" evidence="10">
    <location>
        <begin position="99"/>
        <end position="288"/>
    </location>
</feature>
<organism evidence="11 12">
    <name type="scientific">Chlamydia caviae (strain ATCC VR-813 / DSM 19441 / 03DC25 / GPIC)</name>
    <name type="common">Chlamydophila caviae</name>
    <dbReference type="NCBI Taxonomy" id="227941"/>
    <lineage>
        <taxon>Bacteria</taxon>
        <taxon>Pseudomonadati</taxon>
        <taxon>Chlamydiota</taxon>
        <taxon>Chlamydiia</taxon>
        <taxon>Chlamydiales</taxon>
        <taxon>Chlamydiaceae</taxon>
        <taxon>Chlamydia/Chlamydophila group</taxon>
        <taxon>Chlamydia</taxon>
    </lineage>
</organism>
<dbReference type="InterPro" id="IPR035906">
    <property type="entry name" value="MetI-like_sf"/>
</dbReference>
<dbReference type="PROSITE" id="PS50928">
    <property type="entry name" value="ABC_TM1"/>
    <property type="match status" value="1"/>
</dbReference>
<reference evidence="11 12" key="1">
    <citation type="journal article" date="2003" name="Nucleic Acids Res.">
        <title>Genome sequence of Chlamydophila caviae (Chlamydia psittaci GPIC): examining the role of niche-specific genes in the evolution of the Chlamydiaceae.</title>
        <authorList>
            <person name="Read T.D."/>
            <person name="Myers G.S.A."/>
            <person name="Brunham R.C."/>
            <person name="Nelson W.C."/>
            <person name="Paulsen I.T."/>
            <person name="Heidelberg J.F."/>
            <person name="Holtzapple E.K."/>
            <person name="Khouri H.M."/>
            <person name="Federova N.B."/>
            <person name="Carty H.A."/>
            <person name="Umayam L.A."/>
            <person name="Haft D.H."/>
            <person name="Peterson J.D."/>
            <person name="Beanan M.J."/>
            <person name="White O."/>
            <person name="Salzberg S.L."/>
            <person name="Hsia R.-C."/>
            <person name="McClarty G."/>
            <person name="Rank R.G."/>
            <person name="Bavoil P.M."/>
            <person name="Fraser C.M."/>
        </authorList>
    </citation>
    <scope>NUCLEOTIDE SEQUENCE [LARGE SCALE GENOMIC DNA]</scope>
    <source>
        <strain evidence="12">ATCC VR-813 / DSM 19441 / 03DC25 / GPIC</strain>
    </source>
</reference>
<comment type="similarity">
    <text evidence="9">Belongs to the binding-protein-dependent transport system permease family.</text>
</comment>
<dbReference type="Proteomes" id="UP000002193">
    <property type="component" value="Chromosome"/>
</dbReference>
<dbReference type="Pfam" id="PF00528">
    <property type="entry name" value="BPD_transp_1"/>
    <property type="match status" value="1"/>
</dbReference>